<dbReference type="Proteomes" id="UP000314294">
    <property type="component" value="Unassembled WGS sequence"/>
</dbReference>
<gene>
    <name evidence="5" type="primary">MUC19_4</name>
    <name evidence="5" type="ORF">EYF80_034640</name>
</gene>
<dbReference type="SUPFAM" id="SSF57567">
    <property type="entry name" value="Serine protease inhibitors"/>
    <property type="match status" value="1"/>
</dbReference>
<keyword evidence="6" id="KW-1185">Reference proteome</keyword>
<comment type="subcellular location">
    <subcellularLocation>
        <location evidence="1">Secreted</location>
    </subcellularLocation>
</comment>
<evidence type="ECO:0000313" key="5">
    <source>
        <dbReference type="EMBL" id="TNN55195.1"/>
    </source>
</evidence>
<dbReference type="Gene3D" id="2.10.25.10">
    <property type="entry name" value="Laminin"/>
    <property type="match status" value="1"/>
</dbReference>
<organism evidence="5 6">
    <name type="scientific">Liparis tanakae</name>
    <name type="common">Tanaka's snailfish</name>
    <dbReference type="NCBI Taxonomy" id="230148"/>
    <lineage>
        <taxon>Eukaryota</taxon>
        <taxon>Metazoa</taxon>
        <taxon>Chordata</taxon>
        <taxon>Craniata</taxon>
        <taxon>Vertebrata</taxon>
        <taxon>Euteleostomi</taxon>
        <taxon>Actinopterygii</taxon>
        <taxon>Neopterygii</taxon>
        <taxon>Teleostei</taxon>
        <taxon>Neoteleostei</taxon>
        <taxon>Acanthomorphata</taxon>
        <taxon>Eupercaria</taxon>
        <taxon>Perciformes</taxon>
        <taxon>Cottioidei</taxon>
        <taxon>Cottales</taxon>
        <taxon>Liparidae</taxon>
        <taxon>Liparis</taxon>
    </lineage>
</organism>
<feature type="domain" description="VWFD" evidence="4">
    <location>
        <begin position="71"/>
        <end position="254"/>
    </location>
</feature>
<reference evidence="5 6" key="1">
    <citation type="submission" date="2019-03" db="EMBL/GenBank/DDBJ databases">
        <title>First draft genome of Liparis tanakae, snailfish: a comprehensive survey of snailfish specific genes.</title>
        <authorList>
            <person name="Kim W."/>
            <person name="Song I."/>
            <person name="Jeong J.-H."/>
            <person name="Kim D."/>
            <person name="Kim S."/>
            <person name="Ryu S."/>
            <person name="Song J.Y."/>
            <person name="Lee S.K."/>
        </authorList>
    </citation>
    <scope>NUCLEOTIDE SEQUENCE [LARGE SCALE GENOMIC DNA]</scope>
    <source>
        <tissue evidence="5">Muscle</tissue>
    </source>
</reference>
<dbReference type="GO" id="GO:0005576">
    <property type="term" value="C:extracellular region"/>
    <property type="evidence" value="ECO:0007669"/>
    <property type="project" value="UniProtKB-SubCell"/>
</dbReference>
<dbReference type="Pfam" id="PF01826">
    <property type="entry name" value="TIL"/>
    <property type="match status" value="1"/>
</dbReference>
<dbReference type="EMBL" id="SRLO01000463">
    <property type="protein sequence ID" value="TNN55195.1"/>
    <property type="molecule type" value="Genomic_DNA"/>
</dbReference>
<dbReference type="InterPro" id="IPR002919">
    <property type="entry name" value="TIL_dom"/>
</dbReference>
<dbReference type="PANTHER" id="PTHR47246">
    <property type="entry name" value="MUCIN-19"/>
    <property type="match status" value="1"/>
</dbReference>
<proteinExistence type="predicted"/>
<dbReference type="Pfam" id="PF00094">
    <property type="entry name" value="VWD"/>
    <property type="match status" value="1"/>
</dbReference>
<evidence type="ECO:0000259" key="4">
    <source>
        <dbReference type="PROSITE" id="PS51233"/>
    </source>
</evidence>
<dbReference type="InterPro" id="IPR001846">
    <property type="entry name" value="VWF_type-D"/>
</dbReference>
<dbReference type="CDD" id="cd19941">
    <property type="entry name" value="TIL"/>
    <property type="match status" value="1"/>
</dbReference>
<dbReference type="PROSITE" id="PS51233">
    <property type="entry name" value="VWFD"/>
    <property type="match status" value="1"/>
</dbReference>
<name>A0A4Z2GQ09_9TELE</name>
<dbReference type="InterPro" id="IPR014853">
    <property type="entry name" value="VWF/SSPO/ZAN-like_Cys-rich_dom"/>
</dbReference>
<comment type="caution">
    <text evidence="5">The sequence shown here is derived from an EMBL/GenBank/DDBJ whole genome shotgun (WGS) entry which is preliminary data.</text>
</comment>
<keyword evidence="3" id="KW-1015">Disulfide bond</keyword>
<dbReference type="SMART" id="SM00216">
    <property type="entry name" value="VWD"/>
    <property type="match status" value="1"/>
</dbReference>
<evidence type="ECO:0000256" key="3">
    <source>
        <dbReference type="ARBA" id="ARBA00023157"/>
    </source>
</evidence>
<accession>A0A4Z2GQ09</accession>
<evidence type="ECO:0000256" key="2">
    <source>
        <dbReference type="ARBA" id="ARBA00022525"/>
    </source>
</evidence>
<dbReference type="InterPro" id="IPR036084">
    <property type="entry name" value="Ser_inhib-like_sf"/>
</dbReference>
<dbReference type="AlphaFoldDB" id="A0A4Z2GQ09"/>
<dbReference type="SMART" id="SM00832">
    <property type="entry name" value="C8"/>
    <property type="match status" value="1"/>
</dbReference>
<sequence>MNTAQKTCDDISRPTGASRTCESGCYCPDDQYEDHHGNCVSVSNCTCVYSGKVFSAGQQGQWLCRDQPCPGQCQVYGSGHYRTFDSKWYRFAGQCQYTLVEDDCGNRNGSFSVRVESVPCCDEALTCSRSIILDLQGKVTLTLSDMKVTRRLHDGWTVQEDSLYSTHTLGLYIVISVPSRGITLIWDKHTRLTVELHEHWRVDPEPYYYACVQESCSCEFEGKFLGFCTAVAAYAEACSDQDVCVKWRTPDLCPVYCDYYNEQGQCSWHYEACGEMLSCGKDDYITHKLEVVVKMDKLTALYSHSTSTHHHSYHQSYIQHSHYS</sequence>
<dbReference type="OrthoDB" id="6262482at2759"/>
<keyword evidence="2" id="KW-0964">Secreted</keyword>
<evidence type="ECO:0000313" key="6">
    <source>
        <dbReference type="Proteomes" id="UP000314294"/>
    </source>
</evidence>
<protein>
    <submittedName>
        <fullName evidence="5">Mucin-19</fullName>
    </submittedName>
</protein>
<dbReference type="PANTHER" id="PTHR47246:SF1">
    <property type="entry name" value="MUCIN-19"/>
    <property type="match status" value="1"/>
</dbReference>
<evidence type="ECO:0000256" key="1">
    <source>
        <dbReference type="ARBA" id="ARBA00004613"/>
    </source>
</evidence>